<name>A0A644ZL57_9ZZZZ</name>
<keyword evidence="2" id="KW-0479">Metal-binding</keyword>
<proteinExistence type="predicted"/>
<comment type="caution">
    <text evidence="8">The sequence shown here is derived from an EMBL/GenBank/DDBJ whole genome shotgun (WGS) entry which is preliminary data.</text>
</comment>
<protein>
    <recommendedName>
        <fullName evidence="1">bis(5'-nucleosyl)-tetraphosphatase (symmetrical)</fullName>
        <ecNumber evidence="1">3.6.1.41</ecNumber>
    </recommendedName>
</protein>
<evidence type="ECO:0000256" key="4">
    <source>
        <dbReference type="ARBA" id="ARBA00022801"/>
    </source>
</evidence>
<evidence type="ECO:0000259" key="7">
    <source>
        <dbReference type="SMART" id="SM00471"/>
    </source>
</evidence>
<evidence type="ECO:0000256" key="3">
    <source>
        <dbReference type="ARBA" id="ARBA00022741"/>
    </source>
</evidence>
<evidence type="ECO:0000256" key="1">
    <source>
        <dbReference type="ARBA" id="ARBA00012506"/>
    </source>
</evidence>
<dbReference type="EMBL" id="VSSQ01009435">
    <property type="protein sequence ID" value="MPM41619.1"/>
    <property type="molecule type" value="Genomic_DNA"/>
</dbReference>
<organism evidence="8">
    <name type="scientific">bioreactor metagenome</name>
    <dbReference type="NCBI Taxonomy" id="1076179"/>
    <lineage>
        <taxon>unclassified sequences</taxon>
        <taxon>metagenomes</taxon>
        <taxon>ecological metagenomes</taxon>
    </lineage>
</organism>
<dbReference type="Gene3D" id="1.10.3210.10">
    <property type="entry name" value="Hypothetical protein af1432"/>
    <property type="match status" value="1"/>
</dbReference>
<dbReference type="GO" id="GO:0000166">
    <property type="term" value="F:nucleotide binding"/>
    <property type="evidence" value="ECO:0007669"/>
    <property type="project" value="UniProtKB-KW"/>
</dbReference>
<reference evidence="8" key="1">
    <citation type="submission" date="2019-08" db="EMBL/GenBank/DDBJ databases">
        <authorList>
            <person name="Kucharzyk K."/>
            <person name="Murdoch R.W."/>
            <person name="Higgins S."/>
            <person name="Loffler F."/>
        </authorList>
    </citation>
    <scope>NUCLEOTIDE SEQUENCE</scope>
</reference>
<gene>
    <name evidence="8" type="ORF">SDC9_88274</name>
</gene>
<dbReference type="CDD" id="cd00077">
    <property type="entry name" value="HDc"/>
    <property type="match status" value="1"/>
</dbReference>
<accession>A0A644ZL57</accession>
<comment type="catalytic activity">
    <reaction evidence="6">
        <text>P(1),P(4)-bis(5'-adenosyl) tetraphosphate + H2O = 2 ADP + 2 H(+)</text>
        <dbReference type="Rhea" id="RHEA:24252"/>
        <dbReference type="ChEBI" id="CHEBI:15377"/>
        <dbReference type="ChEBI" id="CHEBI:15378"/>
        <dbReference type="ChEBI" id="CHEBI:58141"/>
        <dbReference type="ChEBI" id="CHEBI:456216"/>
        <dbReference type="EC" id="3.6.1.41"/>
    </reaction>
</comment>
<dbReference type="AlphaFoldDB" id="A0A644ZL57"/>
<evidence type="ECO:0000256" key="2">
    <source>
        <dbReference type="ARBA" id="ARBA00022723"/>
    </source>
</evidence>
<dbReference type="PANTHER" id="PTHR35795:SF1">
    <property type="entry name" value="BIS(5'-NUCLEOSYL)-TETRAPHOSPHATASE, SYMMETRICAL"/>
    <property type="match status" value="1"/>
</dbReference>
<dbReference type="SMART" id="SM00471">
    <property type="entry name" value="HDc"/>
    <property type="match status" value="1"/>
</dbReference>
<dbReference type="InterPro" id="IPR006674">
    <property type="entry name" value="HD_domain"/>
</dbReference>
<keyword evidence="5" id="KW-0408">Iron</keyword>
<dbReference type="EC" id="3.6.1.41" evidence="1"/>
<dbReference type="GO" id="GO:0008803">
    <property type="term" value="F:bis(5'-nucleosyl)-tetraphosphatase (symmetrical) activity"/>
    <property type="evidence" value="ECO:0007669"/>
    <property type="project" value="UniProtKB-EC"/>
</dbReference>
<keyword evidence="4" id="KW-0378">Hydrolase</keyword>
<evidence type="ECO:0000256" key="6">
    <source>
        <dbReference type="ARBA" id="ARBA00049417"/>
    </source>
</evidence>
<dbReference type="InterPro" id="IPR003607">
    <property type="entry name" value="HD/PDEase_dom"/>
</dbReference>
<dbReference type="PANTHER" id="PTHR35795">
    <property type="entry name" value="SLR1885 PROTEIN"/>
    <property type="match status" value="1"/>
</dbReference>
<dbReference type="InterPro" id="IPR005249">
    <property type="entry name" value="YqeK"/>
</dbReference>
<sequence>MYKSIDCTALEFELKESLSEKRYRHSLAVAQSCLRLNERYSLHLDATELYAAALMHDMAREWGREQLVDYALANNLDLMSEERECPTLLHAPVAASLLAGRGFSDQVCTAVRYHTLGSIHMGTMGLLVYISDYLEPNRTHLCEQDRQRLLEHPTAEKLCLAILEQERAYLVAKAKQISASGEELYRFLCSGGTF</sequence>
<dbReference type="NCBIfam" id="TIGR00488">
    <property type="entry name" value="bis(5'-nucleosyl)-tetraphosphatase (symmetrical) YqeK"/>
    <property type="match status" value="1"/>
</dbReference>
<dbReference type="SUPFAM" id="SSF109604">
    <property type="entry name" value="HD-domain/PDEase-like"/>
    <property type="match status" value="1"/>
</dbReference>
<evidence type="ECO:0000313" key="8">
    <source>
        <dbReference type="EMBL" id="MPM41619.1"/>
    </source>
</evidence>
<evidence type="ECO:0000256" key="5">
    <source>
        <dbReference type="ARBA" id="ARBA00023004"/>
    </source>
</evidence>
<dbReference type="InterPro" id="IPR051094">
    <property type="entry name" value="Diverse_Catalytic_Enzymes"/>
</dbReference>
<keyword evidence="3" id="KW-0547">Nucleotide-binding</keyword>
<feature type="domain" description="HD/PDEase" evidence="7">
    <location>
        <begin position="18"/>
        <end position="146"/>
    </location>
</feature>
<dbReference type="GO" id="GO:0046872">
    <property type="term" value="F:metal ion binding"/>
    <property type="evidence" value="ECO:0007669"/>
    <property type="project" value="UniProtKB-KW"/>
</dbReference>
<dbReference type="Pfam" id="PF01966">
    <property type="entry name" value="HD"/>
    <property type="match status" value="1"/>
</dbReference>